<evidence type="ECO:0008006" key="3">
    <source>
        <dbReference type="Google" id="ProtNLM"/>
    </source>
</evidence>
<dbReference type="InterPro" id="IPR021955">
    <property type="entry name" value="DUF3572"/>
</dbReference>
<comment type="caution">
    <text evidence="1">The sequence shown here is derived from an EMBL/GenBank/DDBJ whole genome shotgun (WGS) entry which is preliminary data.</text>
</comment>
<reference evidence="1 2" key="1">
    <citation type="submission" date="2020-03" db="EMBL/GenBank/DDBJ databases">
        <title>Genomic Encyclopedia of Type Strains, Phase III (KMG-III): the genomes of soil and plant-associated and newly described type strains.</title>
        <authorList>
            <person name="Whitman W."/>
        </authorList>
    </citation>
    <scope>NUCLEOTIDE SEQUENCE [LARGE SCALE GENOMIC DNA]</scope>
    <source>
        <strain evidence="1 2">CECT 8804</strain>
    </source>
</reference>
<evidence type="ECO:0000313" key="2">
    <source>
        <dbReference type="Proteomes" id="UP000727456"/>
    </source>
</evidence>
<keyword evidence="2" id="KW-1185">Reference proteome</keyword>
<name>A0ABX0TTY3_9SPHN</name>
<proteinExistence type="predicted"/>
<dbReference type="EMBL" id="JAAOZC010000003">
    <property type="protein sequence ID" value="NIJ07940.1"/>
    <property type="molecule type" value="Genomic_DNA"/>
</dbReference>
<protein>
    <recommendedName>
        <fullName evidence="3">DUF3572 family protein</fullName>
    </recommendedName>
</protein>
<sequence length="96" mass="9633">MAGPFIASNARQGQSADAFTIALGALGWAVSEPARADRLLALTGLTPDDLRARATDPALLAAVIGYLEGYEPDLIACADALGVAPADLVAAGRGLA</sequence>
<organism evidence="1 2">
    <name type="scientific">Sphingomonas vulcanisoli</name>
    <dbReference type="NCBI Taxonomy" id="1658060"/>
    <lineage>
        <taxon>Bacteria</taxon>
        <taxon>Pseudomonadati</taxon>
        <taxon>Pseudomonadota</taxon>
        <taxon>Alphaproteobacteria</taxon>
        <taxon>Sphingomonadales</taxon>
        <taxon>Sphingomonadaceae</taxon>
        <taxon>Sphingomonas</taxon>
    </lineage>
</organism>
<dbReference type="Pfam" id="PF12096">
    <property type="entry name" value="DUF3572"/>
    <property type="match status" value="1"/>
</dbReference>
<gene>
    <name evidence="1" type="ORF">FHS31_001550</name>
</gene>
<dbReference type="Proteomes" id="UP000727456">
    <property type="component" value="Unassembled WGS sequence"/>
</dbReference>
<dbReference type="RefSeq" id="WP_167072784.1">
    <property type="nucleotide sequence ID" value="NZ_JAAOZC010000003.1"/>
</dbReference>
<accession>A0ABX0TTY3</accession>
<evidence type="ECO:0000313" key="1">
    <source>
        <dbReference type="EMBL" id="NIJ07940.1"/>
    </source>
</evidence>